<dbReference type="FunFam" id="3.40.50.620:FF:000106">
    <property type="entry name" value="Glutamine-dependent NAD(+) synthetase"/>
    <property type="match status" value="1"/>
</dbReference>
<evidence type="ECO:0000256" key="9">
    <source>
        <dbReference type="RuleBase" id="RU003811"/>
    </source>
</evidence>
<proteinExistence type="inferred from homology"/>
<keyword evidence="6 7" id="KW-0520">NAD</keyword>
<feature type="domain" description="CN hydrolase" evidence="10">
    <location>
        <begin position="1"/>
        <end position="258"/>
    </location>
</feature>
<feature type="binding site" evidence="7">
    <location>
        <begin position="300"/>
        <end position="307"/>
    </location>
    <ligand>
        <name>ATP</name>
        <dbReference type="ChEBI" id="CHEBI:30616"/>
    </ligand>
</feature>
<comment type="function">
    <text evidence="7">Catalyzes the ATP-dependent amidation of deamido-NAD to form NAD. Uses L-glutamine as a nitrogen source.</text>
</comment>
<dbReference type="SUPFAM" id="SSF52402">
    <property type="entry name" value="Adenine nucleotide alpha hydrolases-like"/>
    <property type="match status" value="1"/>
</dbReference>
<dbReference type="InterPro" id="IPR014445">
    <property type="entry name" value="Gln-dep_NAD_synthase"/>
</dbReference>
<comment type="pathway">
    <text evidence="1 7 8">Cofactor biosynthesis; NAD(+) biosynthesis; NAD(+) from deamido-NAD(+) (L-Gln route): step 1/1.</text>
</comment>
<comment type="catalytic activity">
    <reaction evidence="7 8">
        <text>deamido-NAD(+) + L-glutamine + ATP + H2O = L-glutamate + AMP + diphosphate + NAD(+) + H(+)</text>
        <dbReference type="Rhea" id="RHEA:24384"/>
        <dbReference type="ChEBI" id="CHEBI:15377"/>
        <dbReference type="ChEBI" id="CHEBI:15378"/>
        <dbReference type="ChEBI" id="CHEBI:29985"/>
        <dbReference type="ChEBI" id="CHEBI:30616"/>
        <dbReference type="ChEBI" id="CHEBI:33019"/>
        <dbReference type="ChEBI" id="CHEBI:57540"/>
        <dbReference type="ChEBI" id="CHEBI:58359"/>
        <dbReference type="ChEBI" id="CHEBI:58437"/>
        <dbReference type="ChEBI" id="CHEBI:456215"/>
        <dbReference type="EC" id="6.3.5.1"/>
    </reaction>
</comment>
<dbReference type="InterPro" id="IPR036526">
    <property type="entry name" value="C-N_Hydrolase_sf"/>
</dbReference>
<evidence type="ECO:0000256" key="6">
    <source>
        <dbReference type="ARBA" id="ARBA00023027"/>
    </source>
</evidence>
<dbReference type="AlphaFoldDB" id="A0A0Q9YU87"/>
<keyword evidence="3 7" id="KW-0436">Ligase</keyword>
<dbReference type="OrthoDB" id="9760188at2"/>
<keyword evidence="13" id="KW-1185">Reference proteome</keyword>
<evidence type="ECO:0000313" key="12">
    <source>
        <dbReference type="EMBL" id="MCS5707589.1"/>
    </source>
</evidence>
<dbReference type="UniPathway" id="UPA00253">
    <property type="reaction ID" value="UER00334"/>
</dbReference>
<dbReference type="InterPro" id="IPR022310">
    <property type="entry name" value="NAD/GMP_synthase"/>
</dbReference>
<evidence type="ECO:0000313" key="11">
    <source>
        <dbReference type="EMBL" id="KRG19592.1"/>
    </source>
</evidence>
<sequence>MKIAVCQLNFKIGDFENNYQKIIDAVHKNVQNADIIVFSELALSGYYPKDLIERPGFVETQNYFVNKLIMASEHIDIAIIIGLIHSAPHTNRHKNKTFYNSLAFIHQGAIRYQYHKMLLPVYNIFDEARHFSPGEEAGYFHFKGFNLGFLICEDGWQTETDIACKRDPIALLQEKALDIVISINASPSNIGKQQERITQFASVAQILKAPLIFCNQVGGNDDLVFDGASFCLHADGQVMDSLAAFAEDCGIVSLENKCLMHTRHSLLKQPLSDVALFYAQTQLGLKDYVTKCGFNSVVIGLSGGIDSALTCALATLALGADKVIALAMPSRYSSEHSISDAIALCERLNIKLHIVSIEEEFKLACTQFSKNFNVLPNPLTEQNIQARIRGRILMQYSNQYGSLVLSTGNKSELSVGYTTLYGDMVGGLNIIGDLYKTEVYALSHYINEIHDNLIPHTIIEKEPSAELAPNQKDSDNLLPYEILDPILRLYLEGDLLSPKPKAAYHSQIAPLSKESIQAVHRQVDLAEFKRKQAPPIIRIQRRAFGMGRQFPIAANFSLPDN</sequence>
<feature type="binding site" evidence="7">
    <location>
        <position position="186"/>
    </location>
    <ligand>
        <name>L-glutamine</name>
        <dbReference type="ChEBI" id="CHEBI:58359"/>
    </ligand>
</feature>
<dbReference type="InterPro" id="IPR014729">
    <property type="entry name" value="Rossmann-like_a/b/a_fold"/>
</dbReference>
<feature type="binding site" evidence="7">
    <location>
        <position position="122"/>
    </location>
    <ligand>
        <name>L-glutamine</name>
        <dbReference type="ChEBI" id="CHEBI:58359"/>
    </ligand>
</feature>
<evidence type="ECO:0000256" key="7">
    <source>
        <dbReference type="HAMAP-Rule" id="MF_02090"/>
    </source>
</evidence>
<dbReference type="GO" id="GO:0008795">
    <property type="term" value="F:NAD+ synthase activity"/>
    <property type="evidence" value="ECO:0007669"/>
    <property type="project" value="UniProtKB-UniRule"/>
</dbReference>
<dbReference type="GO" id="GO:0005524">
    <property type="term" value="F:ATP binding"/>
    <property type="evidence" value="ECO:0007669"/>
    <property type="project" value="UniProtKB-UniRule"/>
</dbReference>
<dbReference type="Proteomes" id="UP000051494">
    <property type="component" value="Unassembled WGS sequence"/>
</dbReference>
<dbReference type="EMBL" id="LKHV01000002">
    <property type="protein sequence ID" value="KRG19592.1"/>
    <property type="molecule type" value="Genomic_DNA"/>
</dbReference>
<reference evidence="11" key="1">
    <citation type="submission" date="2015-09" db="EMBL/GenBank/DDBJ databases">
        <title>Draft Genome Sequences of Two Novel Amoeba-resistant Intranuclear Bacteria, Candidatus Berkiella cookevillensis and Candidatus Berkiella aquae.</title>
        <authorList>
            <person name="Mehari Y.T."/>
            <person name="Arivett B.A."/>
            <person name="Farone A.L."/>
            <person name="Gunderson J.H."/>
            <person name="Farone M.B."/>
        </authorList>
    </citation>
    <scope>NUCLEOTIDE SEQUENCE [LARGE SCALE GENOMIC DNA]</scope>
    <source>
        <strain evidence="11">CC99</strain>
    </source>
</reference>
<dbReference type="InterPro" id="IPR003694">
    <property type="entry name" value="NAD_synthase"/>
</dbReference>
<dbReference type="GO" id="GO:0003952">
    <property type="term" value="F:NAD+ synthase (glutamine-hydrolyzing) activity"/>
    <property type="evidence" value="ECO:0007669"/>
    <property type="project" value="UniProtKB-UniRule"/>
</dbReference>
<dbReference type="InterPro" id="IPR003010">
    <property type="entry name" value="C-N_Hydrolase"/>
</dbReference>
<feature type="binding site" evidence="7">
    <location>
        <position position="407"/>
    </location>
    <ligand>
        <name>ATP</name>
        <dbReference type="ChEBI" id="CHEBI:30616"/>
    </ligand>
</feature>
<protein>
    <recommendedName>
        <fullName evidence="7 8">Glutamine-dependent NAD(+) synthetase</fullName>
        <ecNumber evidence="7 8">6.3.5.1</ecNumber>
    </recommendedName>
    <alternativeName>
        <fullName evidence="7 8">NAD(+) synthase [glutamine-hydrolyzing]</fullName>
    </alternativeName>
</protein>
<feature type="binding site" evidence="7">
    <location>
        <position position="383"/>
    </location>
    <ligand>
        <name>deamido-NAD(+)</name>
        <dbReference type="ChEBI" id="CHEBI:58437"/>
        <note>ligand shared between two neighboring subunits</note>
    </ligand>
</feature>
<evidence type="ECO:0000256" key="4">
    <source>
        <dbReference type="ARBA" id="ARBA00022741"/>
    </source>
</evidence>
<dbReference type="RefSeq" id="WP_057623516.1">
    <property type="nucleotide sequence ID" value="NZ_LKHV02000001.1"/>
</dbReference>
<dbReference type="GO" id="GO:0009435">
    <property type="term" value="P:NAD+ biosynthetic process"/>
    <property type="evidence" value="ECO:0007669"/>
    <property type="project" value="UniProtKB-UniRule"/>
</dbReference>
<feature type="binding site" evidence="7">
    <location>
        <position position="529"/>
    </location>
    <ligand>
        <name>deamido-NAD(+)</name>
        <dbReference type="ChEBI" id="CHEBI:58437"/>
        <note>ligand shared between two neighboring subunits</note>
    </ligand>
</feature>
<keyword evidence="4 7" id="KW-0547">Nucleotide-binding</keyword>
<dbReference type="CDD" id="cd00553">
    <property type="entry name" value="NAD_synthase"/>
    <property type="match status" value="1"/>
</dbReference>
<dbReference type="PANTHER" id="PTHR23090:SF9">
    <property type="entry name" value="GLUTAMINE-DEPENDENT NAD(+) SYNTHETASE"/>
    <property type="match status" value="1"/>
</dbReference>
<organism evidence="11">
    <name type="scientific">Candidatus Berkiella cookevillensis</name>
    <dbReference type="NCBI Taxonomy" id="437022"/>
    <lineage>
        <taxon>Bacteria</taxon>
        <taxon>Pseudomonadati</taxon>
        <taxon>Pseudomonadota</taxon>
        <taxon>Gammaproteobacteria</taxon>
        <taxon>Candidatus Berkiellales</taxon>
        <taxon>Candidatus Berkiellaceae</taxon>
        <taxon>Candidatus Berkiella</taxon>
    </lineage>
</organism>
<comment type="similarity">
    <text evidence="9">Belongs to the NAD synthetase family.</text>
</comment>
<feature type="active site" description="Nucleophile; for glutaminase activity" evidence="7">
    <location>
        <position position="152"/>
    </location>
</feature>
<dbReference type="CDD" id="cd07570">
    <property type="entry name" value="GAT_Gln-NAD-synth"/>
    <property type="match status" value="1"/>
</dbReference>
<dbReference type="Gene3D" id="3.60.110.10">
    <property type="entry name" value="Carbon-nitrogen hydrolase"/>
    <property type="match status" value="1"/>
</dbReference>
<evidence type="ECO:0000256" key="8">
    <source>
        <dbReference type="PIRNR" id="PIRNR006630"/>
    </source>
</evidence>
<comment type="similarity">
    <text evidence="2 7 8">In the C-terminal section; belongs to the NAD synthetase family.</text>
</comment>
<dbReference type="PROSITE" id="PS50263">
    <property type="entry name" value="CN_HYDROLASE"/>
    <property type="match status" value="1"/>
</dbReference>
<comment type="caution">
    <text evidence="11">The sequence shown here is derived from an EMBL/GenBank/DDBJ whole genome shotgun (WGS) entry which is preliminary data.</text>
</comment>
<evidence type="ECO:0000256" key="5">
    <source>
        <dbReference type="ARBA" id="ARBA00022840"/>
    </source>
</evidence>
<dbReference type="PANTHER" id="PTHR23090">
    <property type="entry name" value="NH 3 /GLUTAMINE-DEPENDENT NAD + SYNTHETASE"/>
    <property type="match status" value="1"/>
</dbReference>
<keyword evidence="5 7" id="KW-0067">ATP-binding</keyword>
<dbReference type="GO" id="GO:0005737">
    <property type="term" value="C:cytoplasm"/>
    <property type="evidence" value="ECO:0007669"/>
    <property type="project" value="InterPro"/>
</dbReference>
<evidence type="ECO:0000256" key="1">
    <source>
        <dbReference type="ARBA" id="ARBA00005188"/>
    </source>
</evidence>
<dbReference type="NCBIfam" id="NF010588">
    <property type="entry name" value="PRK13981.1"/>
    <property type="match status" value="1"/>
</dbReference>
<feature type="binding site" evidence="7">
    <location>
        <position position="192"/>
    </location>
    <ligand>
        <name>L-glutamine</name>
        <dbReference type="ChEBI" id="CHEBI:58359"/>
    </ligand>
</feature>
<feature type="binding site" evidence="7">
    <location>
        <position position="412"/>
    </location>
    <ligand>
        <name>deamido-NAD(+)</name>
        <dbReference type="ChEBI" id="CHEBI:58437"/>
        <note>ligand shared between two neighboring subunits</note>
    </ligand>
</feature>
<dbReference type="PIRSF" id="PIRSF006630">
    <property type="entry name" value="NADS_GAT"/>
    <property type="match status" value="1"/>
</dbReference>
<dbReference type="PATRIC" id="fig|1590042.3.peg.622"/>
<dbReference type="HAMAP" id="MF_02090">
    <property type="entry name" value="NadE_glutamine_dep"/>
    <property type="match status" value="1"/>
</dbReference>
<dbReference type="GO" id="GO:0004359">
    <property type="term" value="F:glutaminase activity"/>
    <property type="evidence" value="ECO:0007669"/>
    <property type="project" value="InterPro"/>
</dbReference>
<reference evidence="12" key="2">
    <citation type="journal article" date="2016" name="Genome Announc.">
        <title>Draft Genome Sequences of Two Novel Amoeba-Resistant Intranuclear Bacteria, 'Candidatus Berkiella cookevillensis' and 'Candidatus Berkiella aquae'.</title>
        <authorList>
            <person name="Mehari Y.T."/>
            <person name="Arivett B.A."/>
            <person name="Farone A.L."/>
            <person name="Gunderson J.H."/>
            <person name="Farone M.B."/>
        </authorList>
    </citation>
    <scope>NUCLEOTIDE SEQUENCE</scope>
    <source>
        <strain evidence="12">CC99</strain>
    </source>
</reference>
<dbReference type="EMBL" id="LKHV02000001">
    <property type="protein sequence ID" value="MCS5707589.1"/>
    <property type="molecule type" value="Genomic_DNA"/>
</dbReference>
<gene>
    <name evidence="7 11" type="primary">nadE</name>
    <name evidence="12" type="ORF">CC99x_001585</name>
    <name evidence="11" type="ORF">CC99x_00605</name>
</gene>
<dbReference type="NCBIfam" id="TIGR00552">
    <property type="entry name" value="nadE"/>
    <property type="match status" value="1"/>
</dbReference>
<feature type="active site" description="For glutaminase activity" evidence="7">
    <location>
        <position position="116"/>
    </location>
</feature>
<feature type="active site" description="Proton acceptor; for glutaminase activity" evidence="7">
    <location>
        <position position="40"/>
    </location>
</feature>
<reference evidence="12" key="3">
    <citation type="submission" date="2021-06" db="EMBL/GenBank/DDBJ databases">
        <title>Genomic Description and Analysis of Intracellular Bacteria, Candidatus Berkiella cookevillensis and Candidatus Berkiella aquae.</title>
        <authorList>
            <person name="Kidane D.T."/>
            <person name="Mehari Y.T."/>
            <person name="Rice F.C."/>
            <person name="Arivett B.A."/>
            <person name="Farone A.L."/>
            <person name="Berk S.G."/>
            <person name="Farone M.B."/>
        </authorList>
    </citation>
    <scope>NUCLEOTIDE SEQUENCE</scope>
    <source>
        <strain evidence="12">CC99</strain>
    </source>
</reference>
<dbReference type="STRING" id="437022.CC99x_00605"/>
<dbReference type="SUPFAM" id="SSF56317">
    <property type="entry name" value="Carbon-nitrogen hydrolase"/>
    <property type="match status" value="1"/>
</dbReference>
<evidence type="ECO:0000256" key="2">
    <source>
        <dbReference type="ARBA" id="ARBA00007145"/>
    </source>
</evidence>
<comment type="caution">
    <text evidence="7">Lacks conserved residue(s) required for the propagation of feature annotation.</text>
</comment>
<evidence type="ECO:0000259" key="10">
    <source>
        <dbReference type="PROSITE" id="PS50263"/>
    </source>
</evidence>
<dbReference type="Pfam" id="PF02540">
    <property type="entry name" value="NAD_synthase"/>
    <property type="match status" value="1"/>
</dbReference>
<dbReference type="EC" id="6.3.5.1" evidence="7 8"/>
<accession>A0A0Q9YU87</accession>
<evidence type="ECO:0000256" key="3">
    <source>
        <dbReference type="ARBA" id="ARBA00022598"/>
    </source>
</evidence>
<name>A0A0Q9YU87_9GAMM</name>
<evidence type="ECO:0000313" key="13">
    <source>
        <dbReference type="Proteomes" id="UP000051494"/>
    </source>
</evidence>
<dbReference type="Gene3D" id="3.40.50.620">
    <property type="entry name" value="HUPs"/>
    <property type="match status" value="1"/>
</dbReference>
<dbReference type="Pfam" id="PF00795">
    <property type="entry name" value="CN_hydrolase"/>
    <property type="match status" value="1"/>
</dbReference>